<evidence type="ECO:0000256" key="1">
    <source>
        <dbReference type="SAM" id="MobiDB-lite"/>
    </source>
</evidence>
<keyword evidence="3" id="KW-1185">Reference proteome</keyword>
<organism evidence="2 3">
    <name type="scientific">Ascobolus immersus RN42</name>
    <dbReference type="NCBI Taxonomy" id="1160509"/>
    <lineage>
        <taxon>Eukaryota</taxon>
        <taxon>Fungi</taxon>
        <taxon>Dikarya</taxon>
        <taxon>Ascomycota</taxon>
        <taxon>Pezizomycotina</taxon>
        <taxon>Pezizomycetes</taxon>
        <taxon>Pezizales</taxon>
        <taxon>Ascobolaceae</taxon>
        <taxon>Ascobolus</taxon>
    </lineage>
</organism>
<gene>
    <name evidence="2" type="ORF">BJ508DRAFT_327554</name>
</gene>
<accession>A0A3N4I466</accession>
<protein>
    <submittedName>
        <fullName evidence="2">Uncharacterized protein</fullName>
    </submittedName>
</protein>
<proteinExistence type="predicted"/>
<dbReference type="EMBL" id="ML119690">
    <property type="protein sequence ID" value="RPA80247.1"/>
    <property type="molecule type" value="Genomic_DNA"/>
</dbReference>
<dbReference type="Proteomes" id="UP000275078">
    <property type="component" value="Unassembled WGS sequence"/>
</dbReference>
<evidence type="ECO:0000313" key="3">
    <source>
        <dbReference type="Proteomes" id="UP000275078"/>
    </source>
</evidence>
<evidence type="ECO:0000313" key="2">
    <source>
        <dbReference type="EMBL" id="RPA80247.1"/>
    </source>
</evidence>
<reference evidence="2 3" key="1">
    <citation type="journal article" date="2018" name="Nat. Ecol. Evol.">
        <title>Pezizomycetes genomes reveal the molecular basis of ectomycorrhizal truffle lifestyle.</title>
        <authorList>
            <person name="Murat C."/>
            <person name="Payen T."/>
            <person name="Noel B."/>
            <person name="Kuo A."/>
            <person name="Morin E."/>
            <person name="Chen J."/>
            <person name="Kohler A."/>
            <person name="Krizsan K."/>
            <person name="Balestrini R."/>
            <person name="Da Silva C."/>
            <person name="Montanini B."/>
            <person name="Hainaut M."/>
            <person name="Levati E."/>
            <person name="Barry K.W."/>
            <person name="Belfiori B."/>
            <person name="Cichocki N."/>
            <person name="Clum A."/>
            <person name="Dockter R.B."/>
            <person name="Fauchery L."/>
            <person name="Guy J."/>
            <person name="Iotti M."/>
            <person name="Le Tacon F."/>
            <person name="Lindquist E.A."/>
            <person name="Lipzen A."/>
            <person name="Malagnac F."/>
            <person name="Mello A."/>
            <person name="Molinier V."/>
            <person name="Miyauchi S."/>
            <person name="Poulain J."/>
            <person name="Riccioni C."/>
            <person name="Rubini A."/>
            <person name="Sitrit Y."/>
            <person name="Splivallo R."/>
            <person name="Traeger S."/>
            <person name="Wang M."/>
            <person name="Zifcakova L."/>
            <person name="Wipf D."/>
            <person name="Zambonelli A."/>
            <person name="Paolocci F."/>
            <person name="Nowrousian M."/>
            <person name="Ottonello S."/>
            <person name="Baldrian P."/>
            <person name="Spatafora J.W."/>
            <person name="Henrissat B."/>
            <person name="Nagy L.G."/>
            <person name="Aury J.M."/>
            <person name="Wincker P."/>
            <person name="Grigoriev I.V."/>
            <person name="Bonfante P."/>
            <person name="Martin F.M."/>
        </authorList>
    </citation>
    <scope>NUCLEOTIDE SEQUENCE [LARGE SCALE GENOMIC DNA]</scope>
    <source>
        <strain evidence="2 3">RN42</strain>
    </source>
</reference>
<name>A0A3N4I466_ASCIM</name>
<sequence>MPTNEVQEGGKADKRGSVKVRKLGAMSSEDADNEVHEGEEADNNVQDADKRGPGSRYEVQEGEEADKRSLVKYRLGKPTNKIQSRWGEPTNEVRGRKARKPTTRSGMPTNEFQEDEGADKRSLVKVRKLRAMSSEGEEVESDVQ</sequence>
<feature type="region of interest" description="Disordered" evidence="1">
    <location>
        <begin position="1"/>
        <end position="123"/>
    </location>
</feature>
<dbReference type="AlphaFoldDB" id="A0A3N4I466"/>